<gene>
    <name evidence="4" type="ORF">C3430_03090</name>
</gene>
<dbReference type="PANTHER" id="PTHR37423">
    <property type="entry name" value="SOLUBLE LYTIC MUREIN TRANSGLYCOSYLASE-RELATED"/>
    <property type="match status" value="1"/>
</dbReference>
<dbReference type="Pfam" id="PF01464">
    <property type="entry name" value="SLT"/>
    <property type="match status" value="1"/>
</dbReference>
<feature type="signal peptide" evidence="2">
    <location>
        <begin position="1"/>
        <end position="23"/>
    </location>
</feature>
<sequence>MSIARWIFILLATMPAMSNLAWAKSYCYTDPQKIIRISTMKRGPEYKPCMVPSSLAASIRKKMKKKADSAIRVAGKPGTRGQKSNVMHRPEITRYVREQAERYNVDPHLVNAIISEESGYKQNAVSSKGALGLMQLMPATAKELAKGERLNIKREHLFDPEINISLGVKYLAELGDRYDNNLELVLAAYHAGIGNVAQYDNKVPPFKSTRRYVRNVTCRYNSNHLSCGKSDF</sequence>
<evidence type="ECO:0000256" key="2">
    <source>
        <dbReference type="SAM" id="SignalP"/>
    </source>
</evidence>
<accession>A0A2S4S2K8</accession>
<comment type="caution">
    <text evidence="4">The sequence shown here is derived from an EMBL/GenBank/DDBJ whole genome shotgun (WGS) entry which is preliminary data.</text>
</comment>
<feature type="domain" description="Transglycosylase SLT" evidence="3">
    <location>
        <begin position="95"/>
        <end position="202"/>
    </location>
</feature>
<feature type="chain" id="PRO_5015635410" evidence="2">
    <location>
        <begin position="24"/>
        <end position="232"/>
    </location>
</feature>
<dbReference type="EMBL" id="PQLX01000001">
    <property type="protein sequence ID" value="POU68079.1"/>
    <property type="molecule type" value="Genomic_DNA"/>
</dbReference>
<reference evidence="4 5" key="1">
    <citation type="submission" date="2018-01" db="EMBL/GenBank/DDBJ databases">
        <title>Complete genome sequences of 14 Citrobacter spp. isolated from plant in Canada.</title>
        <authorList>
            <person name="Bhandare S.G."/>
            <person name="Colavecchio A."/>
            <person name="Jeukens J."/>
            <person name="Emond-Rheault J.-G."/>
            <person name="Freschi L."/>
            <person name="Hamel J."/>
            <person name="Kukavica-Ibrulj I."/>
            <person name="Levesque R."/>
            <person name="Goodridge L."/>
        </authorList>
    </citation>
    <scope>NUCLEOTIDE SEQUENCE [LARGE SCALE GENOMIC DNA]</scope>
    <source>
        <strain evidence="4 5">S1285</strain>
    </source>
</reference>
<dbReference type="PANTHER" id="PTHR37423:SF2">
    <property type="entry name" value="MEMBRANE-BOUND LYTIC MUREIN TRANSGLYCOSYLASE C"/>
    <property type="match status" value="1"/>
</dbReference>
<evidence type="ECO:0000313" key="5">
    <source>
        <dbReference type="Proteomes" id="UP000237003"/>
    </source>
</evidence>
<dbReference type="InterPro" id="IPR008258">
    <property type="entry name" value="Transglycosylase_SLT_dom_1"/>
</dbReference>
<dbReference type="CDD" id="cd16896">
    <property type="entry name" value="LT_Slt70-like"/>
    <property type="match status" value="1"/>
</dbReference>
<evidence type="ECO:0000259" key="3">
    <source>
        <dbReference type="Pfam" id="PF01464"/>
    </source>
</evidence>
<protein>
    <submittedName>
        <fullName evidence="4">Transglycosylase SLT domain protein</fullName>
    </submittedName>
</protein>
<dbReference type="Proteomes" id="UP000237003">
    <property type="component" value="Unassembled WGS sequence"/>
</dbReference>
<keyword evidence="2" id="KW-0732">Signal</keyword>
<proteinExistence type="inferred from homology"/>
<dbReference type="OrthoDB" id="9808681at2"/>
<dbReference type="RefSeq" id="WP_103774998.1">
    <property type="nucleotide sequence ID" value="NZ_PQLX01000001.1"/>
</dbReference>
<organism evidence="4 5">
    <name type="scientific">Citrobacter amalonaticus</name>
    <dbReference type="NCBI Taxonomy" id="35703"/>
    <lineage>
        <taxon>Bacteria</taxon>
        <taxon>Pseudomonadati</taxon>
        <taxon>Pseudomonadota</taxon>
        <taxon>Gammaproteobacteria</taxon>
        <taxon>Enterobacterales</taxon>
        <taxon>Enterobacteriaceae</taxon>
        <taxon>Citrobacter</taxon>
    </lineage>
</organism>
<dbReference type="SUPFAM" id="SSF53955">
    <property type="entry name" value="Lysozyme-like"/>
    <property type="match status" value="1"/>
</dbReference>
<dbReference type="Gene3D" id="1.10.530.10">
    <property type="match status" value="1"/>
</dbReference>
<name>A0A2S4S2K8_CITAM</name>
<dbReference type="InterPro" id="IPR023346">
    <property type="entry name" value="Lysozyme-like_dom_sf"/>
</dbReference>
<comment type="similarity">
    <text evidence="1">Belongs to the transglycosylase Slt family.</text>
</comment>
<evidence type="ECO:0000313" key="4">
    <source>
        <dbReference type="EMBL" id="POU68079.1"/>
    </source>
</evidence>
<evidence type="ECO:0000256" key="1">
    <source>
        <dbReference type="ARBA" id="ARBA00007734"/>
    </source>
</evidence>
<dbReference type="AlphaFoldDB" id="A0A2S4S2K8"/>